<name>A0A0S2K6U4_9GAMM</name>
<dbReference type="Gene3D" id="2.60.120.10">
    <property type="entry name" value="Jelly Rolls"/>
    <property type="match status" value="1"/>
</dbReference>
<dbReference type="STRING" id="161398.PP2015_3564"/>
<protein>
    <recommendedName>
        <fullName evidence="4">Cupin 2 conserved barrel domain-containing protein</fullName>
    </recommendedName>
</protein>
<dbReference type="AlphaFoldDB" id="A0A0S2K6U4"/>
<gene>
    <name evidence="2" type="ORF">PP2015_3564</name>
</gene>
<evidence type="ECO:0000313" key="3">
    <source>
        <dbReference type="Proteomes" id="UP000061457"/>
    </source>
</evidence>
<reference evidence="2 3" key="1">
    <citation type="submission" date="2015-11" db="EMBL/GenBank/DDBJ databases">
        <authorList>
            <person name="Zhang Y."/>
            <person name="Guo Z."/>
        </authorList>
    </citation>
    <scope>NUCLEOTIDE SEQUENCE [LARGE SCALE GENOMIC DNA]</scope>
    <source>
        <strain evidence="2 3">KCTC 12086</strain>
    </source>
</reference>
<dbReference type="Proteomes" id="UP000061457">
    <property type="component" value="Chromosome II"/>
</dbReference>
<dbReference type="RefSeq" id="WP_058031927.1">
    <property type="nucleotide sequence ID" value="NZ_CP013188.1"/>
</dbReference>
<evidence type="ECO:0000313" key="2">
    <source>
        <dbReference type="EMBL" id="ALO44038.1"/>
    </source>
</evidence>
<dbReference type="KEGG" id="pphe:PP2015_3564"/>
<dbReference type="InterPro" id="IPR011051">
    <property type="entry name" value="RmlC_Cupin_sf"/>
</dbReference>
<proteinExistence type="predicted"/>
<feature type="chain" id="PRO_5006601206" description="Cupin 2 conserved barrel domain-containing protein" evidence="1">
    <location>
        <begin position="20"/>
        <end position="118"/>
    </location>
</feature>
<sequence length="118" mass="12838">MMKYTLLSALLITSTSSFAATKAKKEILLDNADVEVIRATYPAGSESGVHTHIYANRVVYFVKGGKLAITPEDTSKPVRIITVKDGQTLYMPGGTHNVKNIGNSEIIIVETEIKNSKL</sequence>
<keyword evidence="1" id="KW-0732">Signal</keyword>
<evidence type="ECO:0008006" key="4">
    <source>
        <dbReference type="Google" id="ProtNLM"/>
    </source>
</evidence>
<evidence type="ECO:0000256" key="1">
    <source>
        <dbReference type="SAM" id="SignalP"/>
    </source>
</evidence>
<dbReference type="OrthoDB" id="9768187at2"/>
<keyword evidence="3" id="KW-1185">Reference proteome</keyword>
<organism evidence="2 3">
    <name type="scientific">Pseudoalteromonas phenolica</name>
    <dbReference type="NCBI Taxonomy" id="161398"/>
    <lineage>
        <taxon>Bacteria</taxon>
        <taxon>Pseudomonadati</taxon>
        <taxon>Pseudomonadota</taxon>
        <taxon>Gammaproteobacteria</taxon>
        <taxon>Alteromonadales</taxon>
        <taxon>Pseudoalteromonadaceae</taxon>
        <taxon>Pseudoalteromonas</taxon>
    </lineage>
</organism>
<dbReference type="PATRIC" id="fig|161398.10.peg.3633"/>
<dbReference type="EMBL" id="CP013188">
    <property type="protein sequence ID" value="ALO44038.1"/>
    <property type="molecule type" value="Genomic_DNA"/>
</dbReference>
<accession>A0A0S2K6U4</accession>
<dbReference type="InterPro" id="IPR014710">
    <property type="entry name" value="RmlC-like_jellyroll"/>
</dbReference>
<feature type="signal peptide" evidence="1">
    <location>
        <begin position="1"/>
        <end position="19"/>
    </location>
</feature>
<dbReference type="SUPFAM" id="SSF51182">
    <property type="entry name" value="RmlC-like cupins"/>
    <property type="match status" value="1"/>
</dbReference>